<name>A0AAE2RIS7_AGRVI</name>
<feature type="compositionally biased region" description="Basic and acidic residues" evidence="1">
    <location>
        <begin position="24"/>
        <end position="33"/>
    </location>
</feature>
<dbReference type="GO" id="GO:0003677">
    <property type="term" value="F:DNA binding"/>
    <property type="evidence" value="ECO:0007669"/>
    <property type="project" value="UniProtKB-KW"/>
</dbReference>
<sequence length="105" mass="11427">MNGSLPAGRQRGHGGSLVQAAYKPQDDGSGADKPHHHAAPPTPDRSKHIAIETGVSPATVSRVLKRAGLSRIRNIDSASHPIWRTKVRCRALYLLYNFLFKPVPV</sequence>
<dbReference type="Gene3D" id="1.10.260.40">
    <property type="entry name" value="lambda repressor-like DNA-binding domains"/>
    <property type="match status" value="1"/>
</dbReference>
<evidence type="ECO:0000313" key="3">
    <source>
        <dbReference type="Proteomes" id="UP000655037"/>
    </source>
</evidence>
<dbReference type="EMBL" id="JACXXJ020000005">
    <property type="protein sequence ID" value="MBF2717247.1"/>
    <property type="molecule type" value="Genomic_DNA"/>
</dbReference>
<feature type="region of interest" description="Disordered" evidence="1">
    <location>
        <begin position="1"/>
        <end position="47"/>
    </location>
</feature>
<comment type="caution">
    <text evidence="2">The sequence shown here is derived from an EMBL/GenBank/DDBJ whole genome shotgun (WGS) entry which is preliminary data.</text>
</comment>
<dbReference type="Proteomes" id="UP000655037">
    <property type="component" value="Unassembled WGS sequence"/>
</dbReference>
<gene>
    <name evidence="2" type="ORF">IEI95_023830</name>
</gene>
<organism evidence="2 3">
    <name type="scientific">Agrobacterium vitis</name>
    <name type="common">Rhizobium vitis</name>
    <dbReference type="NCBI Taxonomy" id="373"/>
    <lineage>
        <taxon>Bacteria</taxon>
        <taxon>Pseudomonadati</taxon>
        <taxon>Pseudomonadota</taxon>
        <taxon>Alphaproteobacteria</taxon>
        <taxon>Hyphomicrobiales</taxon>
        <taxon>Rhizobiaceae</taxon>
        <taxon>Rhizobium/Agrobacterium group</taxon>
        <taxon>Agrobacterium</taxon>
    </lineage>
</organism>
<reference evidence="2" key="1">
    <citation type="submission" date="2020-11" db="EMBL/GenBank/DDBJ databases">
        <title>Agrobacterium vitis strain K377 genome.</title>
        <authorList>
            <person name="Xi H."/>
        </authorList>
    </citation>
    <scope>NUCLEOTIDE SEQUENCE</scope>
    <source>
        <strain evidence="2">K377</strain>
    </source>
</reference>
<accession>A0AAE2RIS7</accession>
<protein>
    <submittedName>
        <fullName evidence="2">LacI family DNA-binding transcriptional regulator</fullName>
    </submittedName>
</protein>
<evidence type="ECO:0000313" key="2">
    <source>
        <dbReference type="EMBL" id="MBF2717247.1"/>
    </source>
</evidence>
<proteinExistence type="predicted"/>
<keyword evidence="2" id="KW-0238">DNA-binding</keyword>
<dbReference type="InterPro" id="IPR010982">
    <property type="entry name" value="Lambda_DNA-bd_dom_sf"/>
</dbReference>
<evidence type="ECO:0000256" key="1">
    <source>
        <dbReference type="SAM" id="MobiDB-lite"/>
    </source>
</evidence>
<dbReference type="AlphaFoldDB" id="A0AAE2RIS7"/>